<sequence>MLDDLKQISEIDKSNMLDVVESFPEQIKESKEIVDNSSLGSIFKIDNIVISGMG</sequence>
<evidence type="ECO:0000313" key="1">
    <source>
        <dbReference type="EMBL" id="GAJ01304.1"/>
    </source>
</evidence>
<accession>X1T7N9</accession>
<evidence type="ECO:0008006" key="2">
    <source>
        <dbReference type="Google" id="ProtNLM"/>
    </source>
</evidence>
<comment type="caution">
    <text evidence="1">The sequence shown here is derived from an EMBL/GenBank/DDBJ whole genome shotgun (WGS) entry which is preliminary data.</text>
</comment>
<organism evidence="1">
    <name type="scientific">marine sediment metagenome</name>
    <dbReference type="NCBI Taxonomy" id="412755"/>
    <lineage>
        <taxon>unclassified sequences</taxon>
        <taxon>metagenomes</taxon>
        <taxon>ecological metagenomes</taxon>
    </lineage>
</organism>
<protein>
    <recommendedName>
        <fullName evidence="2">SIS domain-containing protein</fullName>
    </recommendedName>
</protein>
<proteinExistence type="predicted"/>
<dbReference type="EMBL" id="BARW01021306">
    <property type="protein sequence ID" value="GAJ01304.1"/>
    <property type="molecule type" value="Genomic_DNA"/>
</dbReference>
<dbReference type="AlphaFoldDB" id="X1T7N9"/>
<feature type="non-terminal residue" evidence="1">
    <location>
        <position position="54"/>
    </location>
</feature>
<reference evidence="1" key="1">
    <citation type="journal article" date="2014" name="Front. Microbiol.">
        <title>High frequency of phylogenetically diverse reductive dehalogenase-homologous genes in deep subseafloor sedimentary metagenomes.</title>
        <authorList>
            <person name="Kawai M."/>
            <person name="Futagami T."/>
            <person name="Toyoda A."/>
            <person name="Takaki Y."/>
            <person name="Nishi S."/>
            <person name="Hori S."/>
            <person name="Arai W."/>
            <person name="Tsubouchi T."/>
            <person name="Morono Y."/>
            <person name="Uchiyama I."/>
            <person name="Ito T."/>
            <person name="Fujiyama A."/>
            <person name="Inagaki F."/>
            <person name="Takami H."/>
        </authorList>
    </citation>
    <scope>NUCLEOTIDE SEQUENCE</scope>
    <source>
        <strain evidence="1">Expedition CK06-06</strain>
    </source>
</reference>
<gene>
    <name evidence="1" type="ORF">S12H4_35816</name>
</gene>
<name>X1T7N9_9ZZZZ</name>